<proteinExistence type="predicted"/>
<feature type="non-terminal residue" evidence="5">
    <location>
        <position position="295"/>
    </location>
</feature>
<keyword evidence="2" id="KW-0443">Lipid metabolism</keyword>
<evidence type="ECO:0000256" key="1">
    <source>
        <dbReference type="ARBA" id="ARBA00022963"/>
    </source>
</evidence>
<feature type="non-terminal residue" evidence="5">
    <location>
        <position position="1"/>
    </location>
</feature>
<evidence type="ECO:0000313" key="5">
    <source>
        <dbReference type="EMBL" id="RZC32270.1"/>
    </source>
</evidence>
<dbReference type="GO" id="GO:0016787">
    <property type="term" value="F:hydrolase activity"/>
    <property type="evidence" value="ECO:0007669"/>
    <property type="project" value="UniProtKB-KW"/>
</dbReference>
<comment type="caution">
    <text evidence="5">The sequence shown here is derived from an EMBL/GenBank/DDBJ whole genome shotgun (WGS) entry which is preliminary data.</text>
</comment>
<keyword evidence="1" id="KW-0442">Lipid degradation</keyword>
<evidence type="ECO:0000259" key="4">
    <source>
        <dbReference type="Pfam" id="PF04083"/>
    </source>
</evidence>
<name>A0A482VHW0_ASBVE</name>
<feature type="domain" description="AB hydrolase-1" evidence="3">
    <location>
        <begin position="59"/>
        <end position="184"/>
    </location>
</feature>
<dbReference type="Proteomes" id="UP000292052">
    <property type="component" value="Unassembled WGS sequence"/>
</dbReference>
<gene>
    <name evidence="5" type="ORF">BDFB_000968</name>
</gene>
<organism evidence="5 6">
    <name type="scientific">Asbolus verrucosus</name>
    <name type="common">Desert ironclad beetle</name>
    <dbReference type="NCBI Taxonomy" id="1661398"/>
    <lineage>
        <taxon>Eukaryota</taxon>
        <taxon>Metazoa</taxon>
        <taxon>Ecdysozoa</taxon>
        <taxon>Arthropoda</taxon>
        <taxon>Hexapoda</taxon>
        <taxon>Insecta</taxon>
        <taxon>Pterygota</taxon>
        <taxon>Neoptera</taxon>
        <taxon>Endopterygota</taxon>
        <taxon>Coleoptera</taxon>
        <taxon>Polyphaga</taxon>
        <taxon>Cucujiformia</taxon>
        <taxon>Tenebrionidae</taxon>
        <taxon>Pimeliinae</taxon>
        <taxon>Asbolus</taxon>
    </lineage>
</organism>
<evidence type="ECO:0000313" key="6">
    <source>
        <dbReference type="Proteomes" id="UP000292052"/>
    </source>
</evidence>
<keyword evidence="5" id="KW-0378">Hydrolase</keyword>
<sequence>TNCYYNPDVDLGVPELIKKYTGNLQSYNVTTEDGYILTVFRVFKQNPIGVILLQPPISAGSIAWTSDGNQSLAFTLWNMGYDVWLTNHRGASYSRKHVYLTDTDPQYWDYSFHEIATYDFEVQFELIRNETNNSRIIYVGYSMSATEALIYASLKPEEAQNFIKSFILIAPTSKFLRLGEFMTFEAARWIADYLTFVPYIVNFFDSVIMGWTPDEMDPILYPYIFSHHGRGITNKMLYHYIQIIASGNRFLMYDYGNKTNTVLYGSGLPPDYPLERILAPVYIIYGEKDALATPT</sequence>
<feature type="domain" description="Partial AB-hydrolase lipase" evidence="4">
    <location>
        <begin position="13"/>
        <end position="46"/>
    </location>
</feature>
<dbReference type="Pfam" id="PF04083">
    <property type="entry name" value="Abhydro_lipase"/>
    <property type="match status" value="1"/>
</dbReference>
<dbReference type="PANTHER" id="PTHR11005">
    <property type="entry name" value="LYSOSOMAL ACID LIPASE-RELATED"/>
    <property type="match status" value="1"/>
</dbReference>
<protein>
    <submittedName>
        <fullName evidence="5">Abhydrolase 1 domain containing protein</fullName>
    </submittedName>
</protein>
<dbReference type="InterPro" id="IPR000073">
    <property type="entry name" value="AB_hydrolase_1"/>
</dbReference>
<dbReference type="InterPro" id="IPR029058">
    <property type="entry name" value="AB_hydrolase_fold"/>
</dbReference>
<dbReference type="OrthoDB" id="9974421at2759"/>
<dbReference type="Gene3D" id="3.40.50.1820">
    <property type="entry name" value="alpha/beta hydrolase"/>
    <property type="match status" value="1"/>
</dbReference>
<dbReference type="Pfam" id="PF00561">
    <property type="entry name" value="Abhydrolase_1"/>
    <property type="match status" value="1"/>
</dbReference>
<keyword evidence="6" id="KW-1185">Reference proteome</keyword>
<dbReference type="GO" id="GO:0016042">
    <property type="term" value="P:lipid catabolic process"/>
    <property type="evidence" value="ECO:0007669"/>
    <property type="project" value="UniProtKB-KW"/>
</dbReference>
<accession>A0A482VHW0</accession>
<dbReference type="InterPro" id="IPR006693">
    <property type="entry name" value="AB_hydrolase_lipase"/>
</dbReference>
<dbReference type="AlphaFoldDB" id="A0A482VHW0"/>
<evidence type="ECO:0000256" key="2">
    <source>
        <dbReference type="ARBA" id="ARBA00023098"/>
    </source>
</evidence>
<reference evidence="5 6" key="1">
    <citation type="submission" date="2017-03" db="EMBL/GenBank/DDBJ databases">
        <title>Genome of the blue death feigning beetle - Asbolus verrucosus.</title>
        <authorList>
            <person name="Rider S.D."/>
        </authorList>
    </citation>
    <scope>NUCLEOTIDE SEQUENCE [LARGE SCALE GENOMIC DNA]</scope>
    <source>
        <strain evidence="5">Butters</strain>
        <tissue evidence="5">Head and leg muscle</tissue>
    </source>
</reference>
<dbReference type="SUPFAM" id="SSF53474">
    <property type="entry name" value="alpha/beta-Hydrolases"/>
    <property type="match status" value="1"/>
</dbReference>
<evidence type="ECO:0000259" key="3">
    <source>
        <dbReference type="Pfam" id="PF00561"/>
    </source>
</evidence>
<dbReference type="EMBL" id="QDEB01098408">
    <property type="protein sequence ID" value="RZC32270.1"/>
    <property type="molecule type" value="Genomic_DNA"/>
</dbReference>